<reference evidence="4" key="2">
    <citation type="submission" date="2018-11" db="EMBL/GenBank/DDBJ databases">
        <title>Shewanella sp. R106.</title>
        <authorList>
            <person name="Hwang Y.J."/>
            <person name="Hwang C.Y."/>
        </authorList>
    </citation>
    <scope>NUCLEOTIDE SEQUENCE [LARGE SCALE GENOMIC DNA]</scope>
    <source>
        <strain evidence="4">R106</strain>
    </source>
</reference>
<evidence type="ECO:0000313" key="3">
    <source>
        <dbReference type="Proteomes" id="UP000273778"/>
    </source>
</evidence>
<dbReference type="EMBL" id="CP034073">
    <property type="protein sequence ID" value="AZG37063.1"/>
    <property type="molecule type" value="Genomic_DNA"/>
</dbReference>
<dbReference type="Proteomes" id="UP000273778">
    <property type="component" value="Chromosome"/>
</dbReference>
<dbReference type="AlphaFoldDB" id="A0A3N4EDN9"/>
<protein>
    <recommendedName>
        <fullName evidence="5">CopG family transcriptional regulator</fullName>
    </recommendedName>
</protein>
<reference evidence="2" key="3">
    <citation type="submission" date="2018-11" db="EMBL/GenBank/DDBJ databases">
        <authorList>
            <person name="Hwang Y.J."/>
            <person name="Hwang C.Y."/>
        </authorList>
    </citation>
    <scope>NUCLEOTIDE SEQUENCE</scope>
    <source>
        <strain evidence="2">R106</strain>
    </source>
</reference>
<reference evidence="1 3" key="1">
    <citation type="submission" date="2018-11" db="EMBL/GenBank/DDBJ databases">
        <title>Shewanella sp. M2.</title>
        <authorList>
            <person name="Hwang Y.J."/>
            <person name="Hwang C.Y."/>
        </authorList>
    </citation>
    <scope>NUCLEOTIDE SEQUENCE [LARGE SCALE GENOMIC DNA]</scope>
    <source>
        <strain evidence="1 3">M2</strain>
    </source>
</reference>
<proteinExistence type="predicted"/>
<name>A0A3N4EDN9_9GAMM</name>
<evidence type="ECO:0000313" key="4">
    <source>
        <dbReference type="Proteomes" id="UP000278855"/>
    </source>
</evidence>
<gene>
    <name evidence="2" type="ORF">EGC77_04455</name>
    <name evidence="1" type="ORF">EGC80_20785</name>
</gene>
<dbReference type="KEGG" id="spsr:EGC80_20785"/>
<dbReference type="OrthoDB" id="5593192at2"/>
<dbReference type="EMBL" id="RKKB01000001">
    <property type="protein sequence ID" value="RPA34916.1"/>
    <property type="molecule type" value="Genomic_DNA"/>
</dbReference>
<keyword evidence="3" id="KW-1185">Reference proteome</keyword>
<sequence length="140" mass="15647">MGLADLKKNASLCKNTTNIAVSIDDFIAAADLYAAGQDRPQHDAKQTITTTNADNQSNIIDFLQRKYPQYLEPMVSANKSKKQPYKHCTFTLSETAINELTLLSQQGVIAKSKLIRQLISQHFSLSPQQQKMLEANFSDQ</sequence>
<evidence type="ECO:0008006" key="5">
    <source>
        <dbReference type="Google" id="ProtNLM"/>
    </source>
</evidence>
<dbReference type="Proteomes" id="UP000278855">
    <property type="component" value="Unassembled WGS sequence"/>
</dbReference>
<dbReference type="RefSeq" id="WP_101032409.1">
    <property type="nucleotide sequence ID" value="NZ_CP034073.1"/>
</dbReference>
<organism evidence="2 4">
    <name type="scientific">Shewanella psychromarinicola</name>
    <dbReference type="NCBI Taxonomy" id="2487742"/>
    <lineage>
        <taxon>Bacteria</taxon>
        <taxon>Pseudomonadati</taxon>
        <taxon>Pseudomonadota</taxon>
        <taxon>Gammaproteobacteria</taxon>
        <taxon>Alteromonadales</taxon>
        <taxon>Shewanellaceae</taxon>
        <taxon>Shewanella</taxon>
    </lineage>
</organism>
<accession>A0A3N4EDN9</accession>
<evidence type="ECO:0000313" key="2">
    <source>
        <dbReference type="EMBL" id="RPA34916.1"/>
    </source>
</evidence>
<evidence type="ECO:0000313" key="1">
    <source>
        <dbReference type="EMBL" id="AZG37063.1"/>
    </source>
</evidence>